<reference evidence="2 3" key="1">
    <citation type="submission" date="2016-10" db="EMBL/GenBank/DDBJ databases">
        <authorList>
            <person name="de Groot N.N."/>
        </authorList>
    </citation>
    <scope>NUCLEOTIDE SEQUENCE [LARGE SCALE GENOMIC DNA]</scope>
    <source>
        <strain evidence="2 3">DSM 28129</strain>
    </source>
</reference>
<proteinExistence type="predicted"/>
<feature type="domain" description="Phage tail-like C-terminal" evidence="1">
    <location>
        <begin position="149"/>
        <end position="253"/>
    </location>
</feature>
<evidence type="ECO:0000313" key="2">
    <source>
        <dbReference type="EMBL" id="SDE82550.1"/>
    </source>
</evidence>
<evidence type="ECO:0000313" key="3">
    <source>
        <dbReference type="Proteomes" id="UP000198972"/>
    </source>
</evidence>
<organism evidence="2 3">
    <name type="scientific">Fontibacillus panacisegetis</name>
    <dbReference type="NCBI Taxonomy" id="670482"/>
    <lineage>
        <taxon>Bacteria</taxon>
        <taxon>Bacillati</taxon>
        <taxon>Bacillota</taxon>
        <taxon>Bacilli</taxon>
        <taxon>Bacillales</taxon>
        <taxon>Paenibacillaceae</taxon>
        <taxon>Fontibacillus</taxon>
    </lineage>
</organism>
<name>A0A1G7G385_9BACL</name>
<evidence type="ECO:0000259" key="1">
    <source>
        <dbReference type="Pfam" id="PF20753"/>
    </source>
</evidence>
<gene>
    <name evidence="2" type="ORF">SAMN04488542_102275</name>
</gene>
<protein>
    <submittedName>
        <fullName evidence="2">Phage-related protein</fullName>
    </submittedName>
</protein>
<dbReference type="OrthoDB" id="2731856at2"/>
<dbReference type="Proteomes" id="UP000198972">
    <property type="component" value="Unassembled WGS sequence"/>
</dbReference>
<dbReference type="RefSeq" id="WP_091226849.1">
    <property type="nucleotide sequence ID" value="NZ_FNBG01000002.1"/>
</dbReference>
<sequence>MTIAESLHFVYDGIRSDEMGLINVNMSTGMQEQPFLPEQNLKEITVRGRDTPYFIETERKPFTLSLNFAFTEHFDNEQLNKVANWLGNQPYYKPLYFSDHLDKWYYTLYTGEAKLLHNCLKQGTVQIQMRSMSPYTYSPVYESDLYDFSRNSSSGSKLMIENKGNMTCKPVLSIRKIGDGELSIVNLSNQGKTFRIVNLRADEELIIYSEQEEIVSNIPLTYHFDDAYGDFPCLVEGANYFKVYGDCQLKWKYQFRYVG</sequence>
<dbReference type="STRING" id="670482.SAMN04488542_102275"/>
<dbReference type="EMBL" id="FNBG01000002">
    <property type="protein sequence ID" value="SDE82550.1"/>
    <property type="molecule type" value="Genomic_DNA"/>
</dbReference>
<dbReference type="Gene3D" id="2.40.30.200">
    <property type="match status" value="1"/>
</dbReference>
<accession>A0A1G7G385</accession>
<dbReference type="InterPro" id="IPR048276">
    <property type="entry name" value="Phage_tail-like_C"/>
</dbReference>
<keyword evidence="3" id="KW-1185">Reference proteome</keyword>
<dbReference type="Pfam" id="PF20753">
    <property type="entry name" value="DUF6558_C"/>
    <property type="match status" value="1"/>
</dbReference>
<dbReference type="AlphaFoldDB" id="A0A1G7G385"/>